<name>A0ABN3WMU8_STRTU</name>
<dbReference type="Proteomes" id="UP001501102">
    <property type="component" value="Unassembled WGS sequence"/>
</dbReference>
<evidence type="ECO:0000313" key="2">
    <source>
        <dbReference type="Proteomes" id="UP001501102"/>
    </source>
</evidence>
<proteinExistence type="predicted"/>
<keyword evidence="2" id="KW-1185">Reference proteome</keyword>
<comment type="caution">
    <text evidence="1">The sequence shown here is derived from an EMBL/GenBank/DDBJ whole genome shotgun (WGS) entry which is preliminary data.</text>
</comment>
<protein>
    <submittedName>
        <fullName evidence="1">Uncharacterized protein</fullName>
    </submittedName>
</protein>
<dbReference type="EMBL" id="BAAAXZ010000066">
    <property type="protein sequence ID" value="GAA2921778.1"/>
    <property type="molecule type" value="Genomic_DNA"/>
</dbReference>
<sequence>MLPHLGNGFDTLPGVLDDAGQGTCVLTALKDNNVRAWPHGCEELPGELAHCTPFSGHVLNILKNGTTDHQSRLTLGLLRDAVEDEMRRCRFQHDRPRMLLNDARESRALFTNRMDPARRAPRPDTPVGAEEWVATLLRESDCDVEELLRDPRKTGDVVALLRTSPQDGAAAIAQRIDEQAFRRFRSPQDFARYWNKAERALRP</sequence>
<organism evidence="1 2">
    <name type="scientific">Streptomyces thioluteus</name>
    <dbReference type="NCBI Taxonomy" id="66431"/>
    <lineage>
        <taxon>Bacteria</taxon>
        <taxon>Bacillati</taxon>
        <taxon>Actinomycetota</taxon>
        <taxon>Actinomycetes</taxon>
        <taxon>Kitasatosporales</taxon>
        <taxon>Streptomycetaceae</taxon>
        <taxon>Streptomyces</taxon>
    </lineage>
</organism>
<gene>
    <name evidence="1" type="ORF">GCM10020221_17460</name>
</gene>
<reference evidence="1 2" key="1">
    <citation type="journal article" date="2019" name="Int. J. Syst. Evol. Microbiol.">
        <title>The Global Catalogue of Microorganisms (GCM) 10K type strain sequencing project: providing services to taxonomists for standard genome sequencing and annotation.</title>
        <authorList>
            <consortium name="The Broad Institute Genomics Platform"/>
            <consortium name="The Broad Institute Genome Sequencing Center for Infectious Disease"/>
            <person name="Wu L."/>
            <person name="Ma J."/>
        </authorList>
    </citation>
    <scope>NUCLEOTIDE SEQUENCE [LARGE SCALE GENOMIC DNA]</scope>
    <source>
        <strain evidence="1 2">JCM 4087</strain>
    </source>
</reference>
<evidence type="ECO:0000313" key="1">
    <source>
        <dbReference type="EMBL" id="GAA2921778.1"/>
    </source>
</evidence>
<accession>A0ABN3WMU8</accession>